<keyword evidence="3" id="KW-1185">Reference proteome</keyword>
<reference evidence="2 3" key="1">
    <citation type="journal article" date="2021" name="Commun. Biol.">
        <title>The genome of Shorea leprosula (Dipterocarpaceae) highlights the ecological relevance of drought in aseasonal tropical rainforests.</title>
        <authorList>
            <person name="Ng K.K.S."/>
            <person name="Kobayashi M.J."/>
            <person name="Fawcett J.A."/>
            <person name="Hatakeyama M."/>
            <person name="Paape T."/>
            <person name="Ng C.H."/>
            <person name="Ang C.C."/>
            <person name="Tnah L.H."/>
            <person name="Lee C.T."/>
            <person name="Nishiyama T."/>
            <person name="Sese J."/>
            <person name="O'Brien M.J."/>
            <person name="Copetti D."/>
            <person name="Mohd Noor M.I."/>
            <person name="Ong R.C."/>
            <person name="Putra M."/>
            <person name="Sireger I.Z."/>
            <person name="Indrioko S."/>
            <person name="Kosugi Y."/>
            <person name="Izuno A."/>
            <person name="Isagi Y."/>
            <person name="Lee S.L."/>
            <person name="Shimizu K.K."/>
        </authorList>
    </citation>
    <scope>NUCLEOTIDE SEQUENCE [LARGE SCALE GENOMIC DNA]</scope>
    <source>
        <strain evidence="2">214</strain>
    </source>
</reference>
<dbReference type="AlphaFoldDB" id="A0AAV5MW93"/>
<protein>
    <submittedName>
        <fullName evidence="2">Uncharacterized protein</fullName>
    </submittedName>
</protein>
<evidence type="ECO:0000313" key="3">
    <source>
        <dbReference type="Proteomes" id="UP001054252"/>
    </source>
</evidence>
<comment type="caution">
    <text evidence="2">The sequence shown here is derived from an EMBL/GenBank/DDBJ whole genome shotgun (WGS) entry which is preliminary data.</text>
</comment>
<dbReference type="EMBL" id="BPVZ01002201">
    <property type="protein sequence ID" value="GKV53887.1"/>
    <property type="molecule type" value="Genomic_DNA"/>
</dbReference>
<organism evidence="2 3">
    <name type="scientific">Rubroshorea leprosula</name>
    <dbReference type="NCBI Taxonomy" id="152421"/>
    <lineage>
        <taxon>Eukaryota</taxon>
        <taxon>Viridiplantae</taxon>
        <taxon>Streptophyta</taxon>
        <taxon>Embryophyta</taxon>
        <taxon>Tracheophyta</taxon>
        <taxon>Spermatophyta</taxon>
        <taxon>Magnoliopsida</taxon>
        <taxon>eudicotyledons</taxon>
        <taxon>Gunneridae</taxon>
        <taxon>Pentapetalae</taxon>
        <taxon>rosids</taxon>
        <taxon>malvids</taxon>
        <taxon>Malvales</taxon>
        <taxon>Dipterocarpaceae</taxon>
        <taxon>Rubroshorea</taxon>
    </lineage>
</organism>
<proteinExistence type="predicted"/>
<feature type="region of interest" description="Disordered" evidence="1">
    <location>
        <begin position="54"/>
        <end position="93"/>
    </location>
</feature>
<evidence type="ECO:0000256" key="1">
    <source>
        <dbReference type="SAM" id="MobiDB-lite"/>
    </source>
</evidence>
<accession>A0AAV5MW93</accession>
<feature type="compositionally biased region" description="Polar residues" evidence="1">
    <location>
        <begin position="54"/>
        <end position="72"/>
    </location>
</feature>
<gene>
    <name evidence="2" type="ORF">SLEP1_g60400</name>
</gene>
<evidence type="ECO:0000313" key="2">
    <source>
        <dbReference type="EMBL" id="GKV53887.1"/>
    </source>
</evidence>
<sequence>MNSLATHLPVRQTINLQIKHNKKEICSLRSGFLLLVARIEFLWKLKKVILVSPGSYSSTGTAGSKAETSSMMQGRPVREHISNREMNIAPQGK</sequence>
<dbReference type="Proteomes" id="UP001054252">
    <property type="component" value="Unassembled WGS sequence"/>
</dbReference>
<name>A0AAV5MW93_9ROSI</name>